<dbReference type="InterPro" id="IPR052037">
    <property type="entry name" value="LPS_export_LptA"/>
</dbReference>
<feature type="chain" id="PRO_5031423101" evidence="2">
    <location>
        <begin position="23"/>
        <end position="192"/>
    </location>
</feature>
<feature type="signal peptide" evidence="2">
    <location>
        <begin position="1"/>
        <end position="22"/>
    </location>
</feature>
<organism evidence="4 5">
    <name type="scientific">Rhizobium rhizoryzae</name>
    <dbReference type="NCBI Taxonomy" id="451876"/>
    <lineage>
        <taxon>Bacteria</taxon>
        <taxon>Pseudomonadati</taxon>
        <taxon>Pseudomonadota</taxon>
        <taxon>Alphaproteobacteria</taxon>
        <taxon>Hyphomicrobiales</taxon>
        <taxon>Rhizobiaceae</taxon>
        <taxon>Rhizobium/Agrobacterium group</taxon>
        <taxon>Rhizobium</taxon>
    </lineage>
</organism>
<evidence type="ECO:0000313" key="5">
    <source>
        <dbReference type="Proteomes" id="UP000519897"/>
    </source>
</evidence>
<evidence type="ECO:0000313" key="4">
    <source>
        <dbReference type="EMBL" id="MBB4143478.1"/>
    </source>
</evidence>
<dbReference type="Gene3D" id="2.60.450.10">
    <property type="entry name" value="Lipopolysaccharide (LPS) transport protein A like domain"/>
    <property type="match status" value="1"/>
</dbReference>
<comment type="caution">
    <text evidence="4">The sequence shown here is derived from an EMBL/GenBank/DDBJ whole genome shotgun (WGS) entry which is preliminary data.</text>
</comment>
<dbReference type="GO" id="GO:0030288">
    <property type="term" value="C:outer membrane-bounded periplasmic space"/>
    <property type="evidence" value="ECO:0007669"/>
    <property type="project" value="TreeGrafter"/>
</dbReference>
<evidence type="ECO:0000256" key="1">
    <source>
        <dbReference type="ARBA" id="ARBA00022729"/>
    </source>
</evidence>
<sequence>MTPCRSSSLRLTSWLIAGIALAGLTGTASAQSTSKQMDGMKLSNDKPIQIQSDQLEIKDNEKKAYFTGNVEVVQGTTTMKAMKMVVQYKGDPAGGSSGGSGAASGKQDIDKIFIDGKVVLNSGQQTATGDQGEYDMASQMLTLTGKQVVLTDGPNVLTGCKLVVRVDSGEAKLDNCGKRIQILLDPKSKPQQ</sequence>
<dbReference type="GO" id="GO:0009279">
    <property type="term" value="C:cell outer membrane"/>
    <property type="evidence" value="ECO:0007669"/>
    <property type="project" value="TreeGrafter"/>
</dbReference>
<gene>
    <name evidence="4" type="ORF">GGQ72_001977</name>
</gene>
<dbReference type="RefSeq" id="WP_062555179.1">
    <property type="nucleotide sequence ID" value="NZ_CP049250.1"/>
</dbReference>
<name>A0A7W6LFP9_9HYPH</name>
<keyword evidence="5" id="KW-1185">Reference proteome</keyword>
<dbReference type="AlphaFoldDB" id="A0A7W6LFP9"/>
<proteinExistence type="predicted"/>
<protein>
    <submittedName>
        <fullName evidence="4">Lipopolysaccharide export system protein LptA</fullName>
    </submittedName>
</protein>
<evidence type="ECO:0000259" key="3">
    <source>
        <dbReference type="Pfam" id="PF03968"/>
    </source>
</evidence>
<keyword evidence="1 2" id="KW-0732">Signal</keyword>
<dbReference type="PANTHER" id="PTHR36504">
    <property type="entry name" value="LIPOPOLYSACCHARIDE EXPORT SYSTEM PROTEIN LPTA"/>
    <property type="match status" value="1"/>
</dbReference>
<feature type="domain" description="Organic solvent tolerance-like N-terminal" evidence="3">
    <location>
        <begin position="49"/>
        <end position="169"/>
    </location>
</feature>
<dbReference type="Proteomes" id="UP000519897">
    <property type="component" value="Unassembled WGS sequence"/>
</dbReference>
<accession>A0A7W6LFP9</accession>
<evidence type="ECO:0000256" key="2">
    <source>
        <dbReference type="SAM" id="SignalP"/>
    </source>
</evidence>
<dbReference type="PANTHER" id="PTHR36504:SF1">
    <property type="entry name" value="LIPOPOLYSACCHARIDE EXPORT SYSTEM PROTEIN LPTA"/>
    <property type="match status" value="1"/>
</dbReference>
<dbReference type="GO" id="GO:0015920">
    <property type="term" value="P:lipopolysaccharide transport"/>
    <property type="evidence" value="ECO:0007669"/>
    <property type="project" value="TreeGrafter"/>
</dbReference>
<dbReference type="InterPro" id="IPR005653">
    <property type="entry name" value="OstA-like_N"/>
</dbReference>
<dbReference type="GO" id="GO:0017089">
    <property type="term" value="F:glycolipid transfer activity"/>
    <property type="evidence" value="ECO:0007669"/>
    <property type="project" value="TreeGrafter"/>
</dbReference>
<reference evidence="4 5" key="1">
    <citation type="submission" date="2020-08" db="EMBL/GenBank/DDBJ databases">
        <title>Genomic Encyclopedia of Type Strains, Phase IV (KMG-IV): sequencing the most valuable type-strain genomes for metagenomic binning, comparative biology and taxonomic classification.</title>
        <authorList>
            <person name="Goeker M."/>
        </authorList>
    </citation>
    <scope>NUCLEOTIDE SEQUENCE [LARGE SCALE GENOMIC DNA]</scope>
    <source>
        <strain evidence="4 5">DSM 29514</strain>
    </source>
</reference>
<dbReference type="Pfam" id="PF03968">
    <property type="entry name" value="LptD_N"/>
    <property type="match status" value="1"/>
</dbReference>
<dbReference type="EMBL" id="JACIEC010000001">
    <property type="protein sequence ID" value="MBB4143478.1"/>
    <property type="molecule type" value="Genomic_DNA"/>
</dbReference>